<dbReference type="SMART" id="SM01331">
    <property type="entry name" value="DUF3635"/>
    <property type="match status" value="1"/>
</dbReference>
<evidence type="ECO:0000256" key="1">
    <source>
        <dbReference type="ARBA" id="ARBA00012513"/>
    </source>
</evidence>
<feature type="region of interest" description="Disordered" evidence="10">
    <location>
        <begin position="1"/>
        <end position="125"/>
    </location>
</feature>
<dbReference type="GO" id="GO:0035556">
    <property type="term" value="P:intracellular signal transduction"/>
    <property type="evidence" value="ECO:0007669"/>
    <property type="project" value="TreeGrafter"/>
</dbReference>
<evidence type="ECO:0000256" key="9">
    <source>
        <dbReference type="PROSITE-ProRule" id="PRU10141"/>
    </source>
</evidence>
<dbReference type="Proteomes" id="UP001652642">
    <property type="component" value="Chromosome 7"/>
</dbReference>
<dbReference type="PANTHER" id="PTHR24419:SF18">
    <property type="entry name" value="SERINE_THREONINE-PROTEIN KINASE HASPIN"/>
    <property type="match status" value="1"/>
</dbReference>
<feature type="compositionally biased region" description="Basic residues" evidence="10">
    <location>
        <begin position="83"/>
        <end position="105"/>
    </location>
</feature>
<keyword evidence="3" id="KW-0808">Transferase</keyword>
<dbReference type="PROSITE" id="PS50011">
    <property type="entry name" value="PROTEIN_KINASE_DOM"/>
    <property type="match status" value="1"/>
</dbReference>
<evidence type="ECO:0000256" key="5">
    <source>
        <dbReference type="ARBA" id="ARBA00022777"/>
    </source>
</evidence>
<dbReference type="PROSITE" id="PS00107">
    <property type="entry name" value="PROTEIN_KINASE_ATP"/>
    <property type="match status" value="1"/>
</dbReference>
<dbReference type="GO" id="GO:1901991">
    <property type="term" value="P:negative regulation of mitotic cell cycle phase transition"/>
    <property type="evidence" value="ECO:0007669"/>
    <property type="project" value="UniProtKB-ARBA"/>
</dbReference>
<dbReference type="KEGG" id="pvt:110087418"/>
<dbReference type="RefSeq" id="XP_020664752.2">
    <property type="nucleotide sequence ID" value="XM_020809093.2"/>
</dbReference>
<keyword evidence="4 9" id="KW-0547">Nucleotide-binding</keyword>
<dbReference type="GO" id="GO:0005524">
    <property type="term" value="F:ATP binding"/>
    <property type="evidence" value="ECO:0007669"/>
    <property type="project" value="UniProtKB-UniRule"/>
</dbReference>
<evidence type="ECO:0000256" key="4">
    <source>
        <dbReference type="ARBA" id="ARBA00022741"/>
    </source>
</evidence>
<dbReference type="Pfam" id="PF12330">
    <property type="entry name" value="Haspin_kinase"/>
    <property type="match status" value="1"/>
</dbReference>
<feature type="region of interest" description="Disordered" evidence="10">
    <location>
        <begin position="292"/>
        <end position="323"/>
    </location>
</feature>
<evidence type="ECO:0000256" key="8">
    <source>
        <dbReference type="ARBA" id="ARBA00048679"/>
    </source>
</evidence>
<dbReference type="GO" id="GO:0005694">
    <property type="term" value="C:chromosome"/>
    <property type="evidence" value="ECO:0007669"/>
    <property type="project" value="UniProtKB-SubCell"/>
</dbReference>
<comment type="catalytic activity">
    <reaction evidence="7">
        <text>L-threonyl-[protein] + ATP = O-phospho-L-threonyl-[protein] + ADP + H(+)</text>
        <dbReference type="Rhea" id="RHEA:46608"/>
        <dbReference type="Rhea" id="RHEA-COMP:11060"/>
        <dbReference type="Rhea" id="RHEA-COMP:11605"/>
        <dbReference type="ChEBI" id="CHEBI:15378"/>
        <dbReference type="ChEBI" id="CHEBI:30013"/>
        <dbReference type="ChEBI" id="CHEBI:30616"/>
        <dbReference type="ChEBI" id="CHEBI:61977"/>
        <dbReference type="ChEBI" id="CHEBI:456216"/>
        <dbReference type="EC" id="2.7.11.1"/>
    </reaction>
</comment>
<dbReference type="CTD" id="83903"/>
<keyword evidence="2" id="KW-0723">Serine/threonine-protein kinase</keyword>
<dbReference type="PANTHER" id="PTHR24419">
    <property type="entry name" value="INTERLEUKIN-1 RECEPTOR-ASSOCIATED KINASE"/>
    <property type="match status" value="1"/>
</dbReference>
<dbReference type="InterPro" id="IPR024604">
    <property type="entry name" value="GSG2_C"/>
</dbReference>
<dbReference type="EC" id="2.7.11.1" evidence="1"/>
<protein>
    <recommendedName>
        <fullName evidence="1">non-specific serine/threonine protein kinase</fullName>
        <ecNumber evidence="1">2.7.11.1</ecNumber>
    </recommendedName>
</protein>
<feature type="binding site" evidence="9">
    <location>
        <position position="660"/>
    </location>
    <ligand>
        <name>ATP</name>
        <dbReference type="ChEBI" id="CHEBI:30616"/>
    </ligand>
</feature>
<dbReference type="InterPro" id="IPR017441">
    <property type="entry name" value="Protein_kinase_ATP_BS"/>
</dbReference>
<proteinExistence type="predicted"/>
<dbReference type="Gene3D" id="1.10.510.10">
    <property type="entry name" value="Transferase(Phosphotransferase) domain 1"/>
    <property type="match status" value="1"/>
</dbReference>
<feature type="region of interest" description="Disordered" evidence="10">
    <location>
        <begin position="436"/>
        <end position="456"/>
    </location>
</feature>
<dbReference type="SUPFAM" id="SSF56112">
    <property type="entry name" value="Protein kinase-like (PK-like)"/>
    <property type="match status" value="1"/>
</dbReference>
<keyword evidence="12" id="KW-1185">Reference proteome</keyword>
<dbReference type="GO" id="GO:0051276">
    <property type="term" value="P:chromosome organization"/>
    <property type="evidence" value="ECO:0007669"/>
    <property type="project" value="UniProtKB-ARBA"/>
</dbReference>
<dbReference type="InterPro" id="IPR011009">
    <property type="entry name" value="Kinase-like_dom_sf"/>
</dbReference>
<feature type="domain" description="Protein kinase" evidence="11">
    <location>
        <begin position="633"/>
        <end position="953"/>
    </location>
</feature>
<dbReference type="InterPro" id="IPR000719">
    <property type="entry name" value="Prot_kinase_dom"/>
</dbReference>
<sequence length="953" mass="104733">MERPRPRLLRTYTGLRGRPGRGGGGGGSRAGLRVVRPAAPWISPPVDQKRLFSTSSSGGASSSSFSPPSTTTTFEDPDFLLPPKRRARKPPQRRGKAPPRSRKPKGAKENKAPPPDPVPLGCWPSTPLCRNVTRRRAARATPPLPALSPVGLRRRGAPLLCSTPELPVLTPSGATRGLGEEEGADDSLLQGSAFSPFLGGRRSCLRGASREDGRSACGNALSELSLLMMDPADEQAVGESLVLFDKTDAGRSWRKSQPRSSPCPGRSLCTSFQSRSLARPQLWNQAEATLGLPEGLGASPAPSVPSPSQGTDSGQRLPTTPKANDAFSLRGAFQLQVTVCDDGKLALTLPRNAAPLPNKRQRLSLQAAAVPLKKRRPRLNGAFPEEASVRDQSSPWLQPVVLLDNRVVLSWLASRSSRKQGADPCVSRGECPLELDSPGALPGGSDATSHNQVAPTCGAGTTGRKACISGFSSNRWGQCRRLKPGRRKKCMGWKEPAETSRLQESFRNPKEEDSAFVCPSSLDSSFRDASLWRRIRASFSLHKKKKILSEPESCNSSITPMSVRSHFTEVLKTPFTQTLGYSICPTSSMVLLSSMTSSFFSSEATLTDADKVFGECQQTGPISFETCIPPNRMRKCEKIGEGVFGEVFKTEGERGSVALKIIPIEGSDKVNGEPQKTFSDILPEIIISKELSLLADEERNHTSGFICLYSVHCVQGAYPEPLLNAWDKYHRLRVSENDRPDFFGDQQLFVVLEFEFGGTDLENMRRRQLSSVATAKSILHQVTASLAVAEEALRFEHRDLHWGNVLVKKTDLKEVSMTLNGETRLLPTHGVLVNIIDYTFSRLERDGLTVYCDLSGDEEVFQGRGDYQFDVYRQMREENGNQWADYFPHSNVLWLHYLVDKLLSEVSYKKKATTAPLRQVQKQLKHFSQEVLGFRSATEVLNTSTIFQRTDQG</sequence>
<dbReference type="InParanoid" id="A0A6J0UVL1"/>
<evidence type="ECO:0000313" key="12">
    <source>
        <dbReference type="Proteomes" id="UP001652642"/>
    </source>
</evidence>
<dbReference type="GeneID" id="110087418"/>
<evidence type="ECO:0000256" key="10">
    <source>
        <dbReference type="SAM" id="MobiDB-lite"/>
    </source>
</evidence>
<feature type="compositionally biased region" description="Low complexity" evidence="10">
    <location>
        <begin position="52"/>
        <end position="73"/>
    </location>
</feature>
<feature type="compositionally biased region" description="Gly residues" evidence="10">
    <location>
        <begin position="20"/>
        <end position="29"/>
    </location>
</feature>
<dbReference type="GO" id="GO:0005737">
    <property type="term" value="C:cytoplasm"/>
    <property type="evidence" value="ECO:0007669"/>
    <property type="project" value="TreeGrafter"/>
</dbReference>
<evidence type="ECO:0000256" key="2">
    <source>
        <dbReference type="ARBA" id="ARBA00022527"/>
    </source>
</evidence>
<dbReference type="GO" id="GO:0005819">
    <property type="term" value="C:spindle"/>
    <property type="evidence" value="ECO:0007669"/>
    <property type="project" value="UniProtKB-SubCell"/>
</dbReference>
<comment type="catalytic activity">
    <reaction evidence="8">
        <text>L-seryl-[protein] + ATP = O-phospho-L-seryl-[protein] + ADP + H(+)</text>
        <dbReference type="Rhea" id="RHEA:17989"/>
        <dbReference type="Rhea" id="RHEA-COMP:9863"/>
        <dbReference type="Rhea" id="RHEA-COMP:11604"/>
        <dbReference type="ChEBI" id="CHEBI:15378"/>
        <dbReference type="ChEBI" id="CHEBI:29999"/>
        <dbReference type="ChEBI" id="CHEBI:30616"/>
        <dbReference type="ChEBI" id="CHEBI:83421"/>
        <dbReference type="ChEBI" id="CHEBI:456216"/>
        <dbReference type="EC" id="2.7.11.1"/>
    </reaction>
</comment>
<dbReference type="GO" id="GO:0000278">
    <property type="term" value="P:mitotic cell cycle"/>
    <property type="evidence" value="ECO:0007669"/>
    <property type="project" value="TreeGrafter"/>
</dbReference>
<evidence type="ECO:0000313" key="13">
    <source>
        <dbReference type="RefSeq" id="XP_020664752.2"/>
    </source>
</evidence>
<evidence type="ECO:0000259" key="11">
    <source>
        <dbReference type="PROSITE" id="PS50011"/>
    </source>
</evidence>
<dbReference type="OrthoDB" id="21018at2759"/>
<dbReference type="Gene3D" id="3.30.200.20">
    <property type="entry name" value="Phosphorylase Kinase, domain 1"/>
    <property type="match status" value="1"/>
</dbReference>
<keyword evidence="6 9" id="KW-0067">ATP-binding</keyword>
<accession>A0A6J0UVL1</accession>
<gene>
    <name evidence="13" type="primary">HASPIN</name>
</gene>
<evidence type="ECO:0000256" key="7">
    <source>
        <dbReference type="ARBA" id="ARBA00047899"/>
    </source>
</evidence>
<keyword evidence="5 13" id="KW-0418">Kinase</keyword>
<dbReference type="GO" id="GO:0072354">
    <property type="term" value="F:histone H3T3 kinase activity"/>
    <property type="evidence" value="ECO:0007669"/>
    <property type="project" value="TreeGrafter"/>
</dbReference>
<dbReference type="AlphaFoldDB" id="A0A6J0UVL1"/>
<dbReference type="GO" id="GO:0005634">
    <property type="term" value="C:nucleus"/>
    <property type="evidence" value="ECO:0007669"/>
    <property type="project" value="UniProtKB-SubCell"/>
</dbReference>
<evidence type="ECO:0000256" key="6">
    <source>
        <dbReference type="ARBA" id="ARBA00022840"/>
    </source>
</evidence>
<organism evidence="12 13">
    <name type="scientific">Pogona vitticeps</name>
    <name type="common">central bearded dragon</name>
    <dbReference type="NCBI Taxonomy" id="103695"/>
    <lineage>
        <taxon>Eukaryota</taxon>
        <taxon>Metazoa</taxon>
        <taxon>Chordata</taxon>
        <taxon>Craniata</taxon>
        <taxon>Vertebrata</taxon>
        <taxon>Euteleostomi</taxon>
        <taxon>Lepidosauria</taxon>
        <taxon>Squamata</taxon>
        <taxon>Bifurcata</taxon>
        <taxon>Unidentata</taxon>
        <taxon>Episquamata</taxon>
        <taxon>Toxicofera</taxon>
        <taxon>Iguania</taxon>
        <taxon>Acrodonta</taxon>
        <taxon>Agamidae</taxon>
        <taxon>Amphibolurinae</taxon>
        <taxon>Pogona</taxon>
    </lineage>
</organism>
<evidence type="ECO:0000256" key="3">
    <source>
        <dbReference type="ARBA" id="ARBA00022679"/>
    </source>
</evidence>
<feature type="compositionally biased region" description="Polar residues" evidence="10">
    <location>
        <begin position="309"/>
        <end position="322"/>
    </location>
</feature>
<name>A0A6J0UVL1_9SAUR</name>
<reference evidence="13" key="1">
    <citation type="submission" date="2025-08" db="UniProtKB">
        <authorList>
            <consortium name="RefSeq"/>
        </authorList>
    </citation>
    <scope>IDENTIFICATION</scope>
</reference>